<keyword evidence="3" id="KW-0653">Protein transport</keyword>
<dbReference type="RefSeq" id="NP_985981.2">
    <property type="nucleotide sequence ID" value="NM_211336.2"/>
</dbReference>
<dbReference type="eggNOG" id="KOG3329">
    <property type="taxonomic scope" value="Eukaryota"/>
</dbReference>
<reference evidence="5" key="2">
    <citation type="journal article" date="2013" name="G3 (Bethesda)">
        <title>Genomes of Ashbya fungi isolated from insects reveal four mating-type loci, numerous translocations, lack of transposons, and distinct gene duplications.</title>
        <authorList>
            <person name="Dietrich F.S."/>
            <person name="Voegeli S."/>
            <person name="Kuo S."/>
            <person name="Philippsen P."/>
        </authorList>
    </citation>
    <scope>GENOME REANNOTATION</scope>
    <source>
        <strain evidence="5">ATCC 10895 / CBS 109.51 / FGSC 9923 / NRRL Y-1056</strain>
    </source>
</reference>
<keyword evidence="5" id="KW-1185">Reference proteome</keyword>
<comment type="similarity">
    <text evidence="1">Belongs to the MOG1 family.</text>
</comment>
<dbReference type="InterPro" id="IPR016123">
    <property type="entry name" value="Mog1/PsbP_a/b/a-sand"/>
</dbReference>
<evidence type="ECO:0000256" key="1">
    <source>
        <dbReference type="ARBA" id="ARBA00010307"/>
    </source>
</evidence>
<dbReference type="STRING" id="284811.Q752Y7"/>
<keyword evidence="2" id="KW-0813">Transport</keyword>
<dbReference type="OMA" id="DVSHIRQ"/>
<dbReference type="FunCoup" id="Q752Y7">
    <property type="interactions" value="292"/>
</dbReference>
<accession>Q752Y7</accession>
<dbReference type="HOGENOM" id="CLU_081345_1_0_1"/>
<dbReference type="KEGG" id="ago:AGOS_AFR434W"/>
<dbReference type="Proteomes" id="UP000000591">
    <property type="component" value="Chromosome VI"/>
</dbReference>
<dbReference type="GeneID" id="4622256"/>
<gene>
    <name evidence="4" type="ORF">AGOS_AFR434W</name>
</gene>
<dbReference type="OrthoDB" id="10255285at2759"/>
<protein>
    <submittedName>
        <fullName evidence="4">AFR434Wp</fullName>
    </submittedName>
</protein>
<dbReference type="EMBL" id="AE016819">
    <property type="protein sequence ID" value="AAS53805.2"/>
    <property type="molecule type" value="Genomic_DNA"/>
</dbReference>
<evidence type="ECO:0000313" key="4">
    <source>
        <dbReference type="EMBL" id="AAS53805.2"/>
    </source>
</evidence>
<evidence type="ECO:0000313" key="5">
    <source>
        <dbReference type="Proteomes" id="UP000000591"/>
    </source>
</evidence>
<name>Q752Y7_EREGS</name>
<dbReference type="GO" id="GO:0015031">
    <property type="term" value="P:protein transport"/>
    <property type="evidence" value="ECO:0007669"/>
    <property type="project" value="UniProtKB-KW"/>
</dbReference>
<proteinExistence type="inferred from homology"/>
<dbReference type="Pfam" id="PF04603">
    <property type="entry name" value="Mog1"/>
    <property type="match status" value="1"/>
</dbReference>
<dbReference type="InterPro" id="IPR007681">
    <property type="entry name" value="Mog1"/>
</dbReference>
<dbReference type="SUPFAM" id="SSF55724">
    <property type="entry name" value="Mog1p/PsbP-like"/>
    <property type="match status" value="1"/>
</dbReference>
<dbReference type="PANTHER" id="PTHR15837">
    <property type="entry name" value="RAN GUANINE NUCLEOTIDE RELEASE FACTOR"/>
    <property type="match status" value="1"/>
</dbReference>
<dbReference type="PANTHER" id="PTHR15837:SF0">
    <property type="entry name" value="RAN GUANINE NUCLEOTIDE RELEASE FACTOR"/>
    <property type="match status" value="1"/>
</dbReference>
<organism evidence="4 5">
    <name type="scientific">Eremothecium gossypii (strain ATCC 10895 / CBS 109.51 / FGSC 9923 / NRRL Y-1056)</name>
    <name type="common">Yeast</name>
    <name type="synonym">Ashbya gossypii</name>
    <dbReference type="NCBI Taxonomy" id="284811"/>
    <lineage>
        <taxon>Eukaryota</taxon>
        <taxon>Fungi</taxon>
        <taxon>Dikarya</taxon>
        <taxon>Ascomycota</taxon>
        <taxon>Saccharomycotina</taxon>
        <taxon>Saccharomycetes</taxon>
        <taxon>Saccharomycetales</taxon>
        <taxon>Saccharomycetaceae</taxon>
        <taxon>Eremothecium</taxon>
    </lineage>
</organism>
<evidence type="ECO:0000256" key="3">
    <source>
        <dbReference type="ARBA" id="ARBA00022927"/>
    </source>
</evidence>
<dbReference type="Gene3D" id="3.40.1000.10">
    <property type="entry name" value="Mog1/PsbP, alpha/beta/alpha sandwich"/>
    <property type="match status" value="1"/>
</dbReference>
<evidence type="ECO:0000256" key="2">
    <source>
        <dbReference type="ARBA" id="ARBA00022448"/>
    </source>
</evidence>
<dbReference type="AlphaFoldDB" id="Q752Y7"/>
<dbReference type="InParanoid" id="Q752Y7"/>
<dbReference type="GO" id="GO:0005634">
    <property type="term" value="C:nucleus"/>
    <property type="evidence" value="ECO:0000318"/>
    <property type="project" value="GO_Central"/>
</dbReference>
<sequence>MFVQQPLYGGKISTVIPHGFLDASALREVPDTQEVFVNNRDAPGADGLGTNESVIVDLLERADDDDEAALRTHLEDVALRNGSGAWRLLCCERAGPRTTCVALAPVLKWGQVARAETLVLCFGLLRLPHVATDVAISVNCPVEGAELADAERAAASAAVGTPAALPPRVDACYRLLRSMVSEFKLLDEGLFVQS</sequence>
<reference evidence="4 5" key="1">
    <citation type="journal article" date="2004" name="Science">
        <title>The Ashbya gossypii genome as a tool for mapping the ancient Saccharomyces cerevisiae genome.</title>
        <authorList>
            <person name="Dietrich F.S."/>
            <person name="Voegeli S."/>
            <person name="Brachat S."/>
            <person name="Lerch A."/>
            <person name="Gates K."/>
            <person name="Steiner S."/>
            <person name="Mohr C."/>
            <person name="Pohlmann R."/>
            <person name="Luedi P."/>
            <person name="Choi S."/>
            <person name="Wing R.A."/>
            <person name="Flavier A."/>
            <person name="Gaffney T.D."/>
            <person name="Philippsen P."/>
        </authorList>
    </citation>
    <scope>NUCLEOTIDE SEQUENCE [LARGE SCALE GENOMIC DNA]</scope>
    <source>
        <strain evidence="5">ATCC 10895 / CBS 109.51 / FGSC 9923 / NRRL Y-1056</strain>
    </source>
</reference>
<dbReference type="GO" id="GO:0031267">
    <property type="term" value="F:small GTPase binding"/>
    <property type="evidence" value="ECO:0000318"/>
    <property type="project" value="GO_Central"/>
</dbReference>
<dbReference type="GO" id="GO:0005085">
    <property type="term" value="F:guanyl-nucleotide exchange factor activity"/>
    <property type="evidence" value="ECO:0000318"/>
    <property type="project" value="GO_Central"/>
</dbReference>